<dbReference type="GO" id="GO:0005737">
    <property type="term" value="C:cytoplasm"/>
    <property type="evidence" value="ECO:0000318"/>
    <property type="project" value="GO_Central"/>
</dbReference>
<dbReference type="SMART" id="SM00355">
    <property type="entry name" value="ZnF_C2H2"/>
    <property type="match status" value="1"/>
</dbReference>
<feature type="coiled-coil region" evidence="3">
    <location>
        <begin position="71"/>
        <end position="98"/>
    </location>
</feature>
<dbReference type="VEuPathDB" id="TrichDB:TVAG_179610"/>
<dbReference type="Gene3D" id="3.30.160.60">
    <property type="entry name" value="Classic Zinc Finger"/>
    <property type="match status" value="1"/>
</dbReference>
<dbReference type="VEuPathDB" id="TrichDB:TVAGG3_1002110"/>
<dbReference type="AlphaFoldDB" id="A2F443"/>
<dbReference type="Proteomes" id="UP000001542">
    <property type="component" value="Unassembled WGS sequence"/>
</dbReference>
<proteinExistence type="predicted"/>
<dbReference type="SMR" id="A2F443"/>
<dbReference type="KEGG" id="tva:4758109"/>
<dbReference type="InterPro" id="IPR051241">
    <property type="entry name" value="DZIP_RILPL"/>
</dbReference>
<keyword evidence="6" id="KW-1185">Reference proteome</keyword>
<dbReference type="GO" id="GO:0008270">
    <property type="term" value="F:zinc ion binding"/>
    <property type="evidence" value="ECO:0007669"/>
    <property type="project" value="UniProtKB-KW"/>
</dbReference>
<evidence type="ECO:0000256" key="2">
    <source>
        <dbReference type="PROSITE-ProRule" id="PRU00042"/>
    </source>
</evidence>
<feature type="domain" description="C2H2-type" evidence="4">
    <location>
        <begin position="123"/>
        <end position="151"/>
    </location>
</feature>
<evidence type="ECO:0000313" key="6">
    <source>
        <dbReference type="Proteomes" id="UP000001542"/>
    </source>
</evidence>
<organism evidence="5 6">
    <name type="scientific">Trichomonas vaginalis (strain ATCC PRA-98 / G3)</name>
    <dbReference type="NCBI Taxonomy" id="412133"/>
    <lineage>
        <taxon>Eukaryota</taxon>
        <taxon>Metamonada</taxon>
        <taxon>Parabasalia</taxon>
        <taxon>Trichomonadida</taxon>
        <taxon>Trichomonadidae</taxon>
        <taxon>Trichomonas</taxon>
    </lineage>
</organism>
<keyword evidence="2" id="KW-0863">Zinc-finger</keyword>
<evidence type="ECO:0000313" key="5">
    <source>
        <dbReference type="EMBL" id="EAY00290.1"/>
    </source>
</evidence>
<reference evidence="5" key="2">
    <citation type="journal article" date="2007" name="Science">
        <title>Draft genome sequence of the sexually transmitted pathogen Trichomonas vaginalis.</title>
        <authorList>
            <person name="Carlton J.M."/>
            <person name="Hirt R.P."/>
            <person name="Silva J.C."/>
            <person name="Delcher A.L."/>
            <person name="Schatz M."/>
            <person name="Zhao Q."/>
            <person name="Wortman J.R."/>
            <person name="Bidwell S.L."/>
            <person name="Alsmark U.C.M."/>
            <person name="Besteiro S."/>
            <person name="Sicheritz-Ponten T."/>
            <person name="Noel C.J."/>
            <person name="Dacks J.B."/>
            <person name="Foster P.G."/>
            <person name="Simillion C."/>
            <person name="Van de Peer Y."/>
            <person name="Miranda-Saavedra D."/>
            <person name="Barton G.J."/>
            <person name="Westrop G.D."/>
            <person name="Mueller S."/>
            <person name="Dessi D."/>
            <person name="Fiori P.L."/>
            <person name="Ren Q."/>
            <person name="Paulsen I."/>
            <person name="Zhang H."/>
            <person name="Bastida-Corcuera F.D."/>
            <person name="Simoes-Barbosa A."/>
            <person name="Brown M.T."/>
            <person name="Hayes R.D."/>
            <person name="Mukherjee M."/>
            <person name="Okumura C.Y."/>
            <person name="Schneider R."/>
            <person name="Smith A.J."/>
            <person name="Vanacova S."/>
            <person name="Villalvazo M."/>
            <person name="Haas B.J."/>
            <person name="Pertea M."/>
            <person name="Feldblyum T.V."/>
            <person name="Utterback T.R."/>
            <person name="Shu C.L."/>
            <person name="Osoegawa K."/>
            <person name="de Jong P.J."/>
            <person name="Hrdy I."/>
            <person name="Horvathova L."/>
            <person name="Zubacova Z."/>
            <person name="Dolezal P."/>
            <person name="Malik S.B."/>
            <person name="Logsdon J.M. Jr."/>
            <person name="Henze K."/>
            <person name="Gupta A."/>
            <person name="Wang C.C."/>
            <person name="Dunne R.L."/>
            <person name="Upcroft J.A."/>
            <person name="Upcroft P."/>
            <person name="White O."/>
            <person name="Salzberg S.L."/>
            <person name="Tang P."/>
            <person name="Chiu C.-H."/>
            <person name="Lee Y.-S."/>
            <person name="Embley T.M."/>
            <person name="Coombs G.H."/>
            <person name="Mottram J.C."/>
            <person name="Tachezy J."/>
            <person name="Fraser-Liggett C.M."/>
            <person name="Johnson P.J."/>
        </authorList>
    </citation>
    <scope>NUCLEOTIDE SEQUENCE [LARGE SCALE GENOMIC DNA]</scope>
    <source>
        <strain evidence="5">G3</strain>
    </source>
</reference>
<dbReference type="PANTHER" id="PTHR21502">
    <property type="entry name" value="ZINC FINGER PROTEIN DZIP1"/>
    <property type="match status" value="1"/>
</dbReference>
<dbReference type="RefSeq" id="XP_001313219.1">
    <property type="nucleotide sequence ID" value="XM_001313218.1"/>
</dbReference>
<dbReference type="EMBL" id="DS113606">
    <property type="protein sequence ID" value="EAY00290.1"/>
    <property type="molecule type" value="Genomic_DNA"/>
</dbReference>
<dbReference type="PROSITE" id="PS50157">
    <property type="entry name" value="ZINC_FINGER_C2H2_2"/>
    <property type="match status" value="1"/>
</dbReference>
<protein>
    <submittedName>
        <fullName evidence="5">Zinc finger, C2H2 type family protein</fullName>
    </submittedName>
</protein>
<gene>
    <name evidence="5" type="ORF">TVAG_179610</name>
</gene>
<dbReference type="InParanoid" id="A2F443"/>
<keyword evidence="2" id="KW-0479">Metal-binding</keyword>
<dbReference type="InterPro" id="IPR013087">
    <property type="entry name" value="Znf_C2H2_type"/>
</dbReference>
<accession>A2F443</accession>
<dbReference type="PROSITE" id="PS00028">
    <property type="entry name" value="ZINC_FINGER_C2H2_1"/>
    <property type="match status" value="1"/>
</dbReference>
<keyword evidence="2" id="KW-0862">Zinc</keyword>
<evidence type="ECO:0000256" key="1">
    <source>
        <dbReference type="ARBA" id="ARBA00023054"/>
    </source>
</evidence>
<reference evidence="5" key="1">
    <citation type="submission" date="2006-10" db="EMBL/GenBank/DDBJ databases">
        <authorList>
            <person name="Amadeo P."/>
            <person name="Zhao Q."/>
            <person name="Wortman J."/>
            <person name="Fraser-Liggett C."/>
            <person name="Carlton J."/>
        </authorList>
    </citation>
    <scope>NUCLEOTIDE SEQUENCE</scope>
    <source>
        <strain evidence="5">G3</strain>
    </source>
</reference>
<keyword evidence="1 3" id="KW-0175">Coiled coil</keyword>
<evidence type="ECO:0000259" key="4">
    <source>
        <dbReference type="PROSITE" id="PS50157"/>
    </source>
</evidence>
<dbReference type="PANTHER" id="PTHR21502:SF3">
    <property type="entry name" value="CILIUM ASSEMBLY PROTEIN DZIP1L"/>
    <property type="match status" value="1"/>
</dbReference>
<evidence type="ECO:0000256" key="3">
    <source>
        <dbReference type="SAM" id="Coils"/>
    </source>
</evidence>
<sequence>MSYFDNVPKSKTGLLNIKVVDWGFIKDLDVEELRNTRDRSDLKAIIKDFLKSDSLFVDPNFVEANLVFKYFQLLQIAVKELTKENNQLREIVQVQKEQLYSAKDQLIHSRVKPTKTPDVTVIYQCPYCFKQFKSKEYLELHKLRRHNTSTTSKKIEKTNPISKPTVDINKIVESMGHTLEQRQKQQKEVFEKRFSDFENKIKEKLETDRRTFIADKFPGNRKAADSVFGNTLTTSHVPLILSLSDDDDDEYLSSINIKESHEYSSDSF</sequence>
<name>A2F443_TRIV3</name>